<feature type="compositionally biased region" description="Gly residues" evidence="2">
    <location>
        <begin position="13"/>
        <end position="24"/>
    </location>
</feature>
<protein>
    <submittedName>
        <fullName evidence="5">Endonuclease/exonuclease/phosphatase,Zinc finger, CCHC-type,Reverse transcriptase domain</fullName>
    </submittedName>
</protein>
<dbReference type="InterPro" id="IPR000477">
    <property type="entry name" value="RT_dom"/>
</dbReference>
<sequence>MERNDPTRYTSKGRGGCLDSGGPAGARATPTMSSSRHPDRRSVAQAPGQSIPPKASREQAEKAYDKVMESSLRCMDRLENEIALANNTKDDTFGCVVSGPGRKRHNVLDSSESESEDSGAKCAKLESLAGCEPTTDRGRVAKAMMLKQDILNMLESCKKQLPKLRRTEIVETLNLLVETLVATPHLTVVTNVPQETCDKATSPIWVPNKTKSVRKPQGDASSSGKDSATRKGAKSAVGPSANKPRDVQKSAPTTYAKVAAAKICSVATPKTRPVRVSEKTAEHKAPTRSQQPTPKPGMSKSAKRKEKRRNGLTLFVKPATTAGEPARNNEAQFWSVVNPRANGLRVAHSRTAASGTMIVEAADKATYDRIRASESLKTAGFTVSGPPVRKPRVRVRDVPLCLSEASLVDCAVQQNPAIWGDRVKEGLKPIFKVGPRRTDYVDWVCEADPVVFAALMKAKTLYLEWSRSRVSEYDRVTRCHNCLNFGHTAKACRGKLTCAHCGKTGHEVKTCPCVAEKPRCVNCVRSRASRLRLAQLNTGRCQVKSAALGMWAMQERLDVIALQEPYTSRGEVRDLGSGVTVISNGCASDPPSAAVVVFRPGLPVLNLTQFGDSHTVVVEISYGRDSLYIVSMYCRFSLALEPFLQRIRLILSALRGKRVILCIDSNAKSALWGAAATDERGRDLEDLLIEVGLYVANHPDSPATFVSHSGSSHIDVTLTTHPREIEDWAVCVGEDDYDHRAITLSWGVHGSRGAVRGCRSRYVESKADWPAFRACLEANRRPLDDATDRAEVEYGVSAVSNALVRACDVSMPVSHGAGPKPVPWWTVEIDAARGGVRRARKRFQRTRDATDREALRKQYVSLKRALVRLIRKTKVESWRQFVTRVGNDDPWGPVHRHYVRSDGRCRHSRNGALSALRLRDNGCTLSVPLTLQFMVDSLMPSDTTVDDDDHHRELRALAALPCGRAARSEVNAFTIPDVTAAVLSMGKRKAPGLDRITAGILSQALPVLAPEITVLYNSCLRAALRRRDTPPDLYNLVKDFLSDRRAVMRHKSVEVEKEISKGCPQGSVLAPLLWNLIFDDLLSATMPEGVTVFGYADDGAVVVEAGSRPEIEHRADLALASALEWGNRNKLCFSVEKTEALIVKGPHARSPLIRMNGARVKIVPQAKYLGIILDRKLNFAAHVNHVASKAKCLALRLRGIAATRWGLRAPALRLLYAGAVVPTVTYAASVWAHRLVHNVSLAAIINRAQRPTLLSVIGGYRTVPTSALQVLARSLPLDLEVRKRSDLYDRRKALAEHQPIRTLADIESALVGEWQERWDTAVTGRVTYAFLPNIRWVLAQRWFSPTHFSAQFLTGHGAFQAYLHRFGISGIAMCDCNGSPTEDSWHVLLHCPLHAELRSQLTEALCALGVRGPWSPTDLVASSRSLAALERFARAILPQRERH</sequence>
<organism evidence="5 6">
    <name type="scientific">Cinara cedri</name>
    <dbReference type="NCBI Taxonomy" id="506608"/>
    <lineage>
        <taxon>Eukaryota</taxon>
        <taxon>Metazoa</taxon>
        <taxon>Ecdysozoa</taxon>
        <taxon>Arthropoda</taxon>
        <taxon>Hexapoda</taxon>
        <taxon>Insecta</taxon>
        <taxon>Pterygota</taxon>
        <taxon>Neoptera</taxon>
        <taxon>Paraneoptera</taxon>
        <taxon>Hemiptera</taxon>
        <taxon>Sternorrhyncha</taxon>
        <taxon>Aphidomorpha</taxon>
        <taxon>Aphidoidea</taxon>
        <taxon>Aphididae</taxon>
        <taxon>Lachninae</taxon>
        <taxon>Cinara</taxon>
    </lineage>
</organism>
<feature type="compositionally biased region" description="Basic and acidic residues" evidence="2">
    <location>
        <begin position="275"/>
        <end position="285"/>
    </location>
</feature>
<feature type="domain" description="Reverse transcriptase" evidence="4">
    <location>
        <begin position="851"/>
        <end position="1173"/>
    </location>
</feature>
<keyword evidence="1" id="KW-0862">Zinc</keyword>
<dbReference type="Gene3D" id="4.10.60.10">
    <property type="entry name" value="Zinc finger, CCHC-type"/>
    <property type="match status" value="1"/>
</dbReference>
<keyword evidence="5" id="KW-0548">Nucleotidyltransferase</keyword>
<dbReference type="EMBL" id="CABPRJ010002000">
    <property type="protein sequence ID" value="VVC42800.1"/>
    <property type="molecule type" value="Genomic_DNA"/>
</dbReference>
<dbReference type="Gene3D" id="3.60.10.10">
    <property type="entry name" value="Endonuclease/exonuclease/phosphatase"/>
    <property type="match status" value="1"/>
</dbReference>
<feature type="domain" description="CCHC-type" evidence="3">
    <location>
        <begin position="498"/>
        <end position="512"/>
    </location>
</feature>
<dbReference type="PROSITE" id="PS50158">
    <property type="entry name" value="ZF_CCHC"/>
    <property type="match status" value="1"/>
</dbReference>
<dbReference type="InterPro" id="IPR036875">
    <property type="entry name" value="Znf_CCHC_sf"/>
</dbReference>
<keyword evidence="6" id="KW-1185">Reference proteome</keyword>
<evidence type="ECO:0000259" key="4">
    <source>
        <dbReference type="PROSITE" id="PS50878"/>
    </source>
</evidence>
<evidence type="ECO:0000313" key="5">
    <source>
        <dbReference type="EMBL" id="VVC42800.1"/>
    </source>
</evidence>
<dbReference type="GO" id="GO:0003676">
    <property type="term" value="F:nucleic acid binding"/>
    <property type="evidence" value="ECO:0007669"/>
    <property type="project" value="InterPro"/>
</dbReference>
<dbReference type="Pfam" id="PF00078">
    <property type="entry name" value="RVT_1"/>
    <property type="match status" value="1"/>
</dbReference>
<keyword evidence="5" id="KW-0695">RNA-directed DNA polymerase</keyword>
<dbReference type="GO" id="GO:0003964">
    <property type="term" value="F:RNA-directed DNA polymerase activity"/>
    <property type="evidence" value="ECO:0007669"/>
    <property type="project" value="UniProtKB-KW"/>
</dbReference>
<keyword evidence="1" id="KW-0479">Metal-binding</keyword>
<dbReference type="Proteomes" id="UP000325440">
    <property type="component" value="Unassembled WGS sequence"/>
</dbReference>
<proteinExistence type="predicted"/>
<name>A0A5E4NGG6_9HEMI</name>
<dbReference type="GO" id="GO:0004519">
    <property type="term" value="F:endonuclease activity"/>
    <property type="evidence" value="ECO:0007669"/>
    <property type="project" value="UniProtKB-KW"/>
</dbReference>
<keyword evidence="1" id="KW-0863">Zinc-finger</keyword>
<feature type="compositionally biased region" description="Basic and acidic residues" evidence="2">
    <location>
        <begin position="55"/>
        <end position="64"/>
    </location>
</feature>
<dbReference type="InterPro" id="IPR036691">
    <property type="entry name" value="Endo/exonu/phosph_ase_sf"/>
</dbReference>
<dbReference type="InterPro" id="IPR005135">
    <property type="entry name" value="Endo/exonuclease/phosphatase"/>
</dbReference>
<evidence type="ECO:0000313" key="6">
    <source>
        <dbReference type="Proteomes" id="UP000325440"/>
    </source>
</evidence>
<dbReference type="Pfam" id="PF14529">
    <property type="entry name" value="Exo_endo_phos_2"/>
    <property type="match status" value="1"/>
</dbReference>
<dbReference type="SUPFAM" id="SSF57756">
    <property type="entry name" value="Retrovirus zinc finger-like domains"/>
    <property type="match status" value="1"/>
</dbReference>
<evidence type="ECO:0000256" key="2">
    <source>
        <dbReference type="SAM" id="MobiDB-lite"/>
    </source>
</evidence>
<dbReference type="SMART" id="SM00343">
    <property type="entry name" value="ZnF_C2HC"/>
    <property type="match status" value="2"/>
</dbReference>
<reference evidence="5 6" key="1">
    <citation type="submission" date="2019-08" db="EMBL/GenBank/DDBJ databases">
        <authorList>
            <person name="Alioto T."/>
            <person name="Alioto T."/>
            <person name="Gomez Garrido J."/>
        </authorList>
    </citation>
    <scope>NUCLEOTIDE SEQUENCE [LARGE SCALE GENOMIC DNA]</scope>
</reference>
<accession>A0A5E4NGG6</accession>
<feature type="compositionally biased region" description="Basic residues" evidence="2">
    <location>
        <begin position="301"/>
        <end position="310"/>
    </location>
</feature>
<dbReference type="PROSITE" id="PS50878">
    <property type="entry name" value="RT_POL"/>
    <property type="match status" value="1"/>
</dbReference>
<dbReference type="GO" id="GO:0008270">
    <property type="term" value="F:zinc ion binding"/>
    <property type="evidence" value="ECO:0007669"/>
    <property type="project" value="UniProtKB-KW"/>
</dbReference>
<gene>
    <name evidence="5" type="ORF">CINCED_3A007406</name>
</gene>
<feature type="region of interest" description="Disordered" evidence="2">
    <location>
        <begin position="200"/>
        <end position="251"/>
    </location>
</feature>
<dbReference type="InterPro" id="IPR001878">
    <property type="entry name" value="Znf_CCHC"/>
</dbReference>
<feature type="region of interest" description="Disordered" evidence="2">
    <location>
        <begin position="269"/>
        <end position="311"/>
    </location>
</feature>
<keyword evidence="5" id="KW-0540">Nuclease</keyword>
<dbReference type="PANTHER" id="PTHR33481:SF1">
    <property type="entry name" value="ENDONUCLEASE_EXONUCLEASE_PHOSPHATASE DOMAIN-CONTAINING PROTEIN-RELATED"/>
    <property type="match status" value="1"/>
</dbReference>
<evidence type="ECO:0000259" key="3">
    <source>
        <dbReference type="PROSITE" id="PS50158"/>
    </source>
</evidence>
<keyword evidence="5" id="KW-0808">Transferase</keyword>
<evidence type="ECO:0000256" key="1">
    <source>
        <dbReference type="PROSITE-ProRule" id="PRU00047"/>
    </source>
</evidence>
<keyword evidence="5" id="KW-0255">Endonuclease</keyword>
<dbReference type="SUPFAM" id="SSF56219">
    <property type="entry name" value="DNase I-like"/>
    <property type="match status" value="1"/>
</dbReference>
<dbReference type="PANTHER" id="PTHR33481">
    <property type="entry name" value="REVERSE TRANSCRIPTASE"/>
    <property type="match status" value="1"/>
</dbReference>
<feature type="region of interest" description="Disordered" evidence="2">
    <location>
        <begin position="1"/>
        <end position="64"/>
    </location>
</feature>
<dbReference type="OrthoDB" id="6615482at2759"/>
<keyword evidence="5" id="KW-0378">Hydrolase</keyword>
<keyword evidence="5" id="KW-0269">Exonuclease</keyword>
<dbReference type="GO" id="GO:0004527">
    <property type="term" value="F:exonuclease activity"/>
    <property type="evidence" value="ECO:0007669"/>
    <property type="project" value="UniProtKB-KW"/>
</dbReference>